<feature type="chain" id="PRO_5003891675" description="Curli production assembly/transport component CsgG" evidence="1">
    <location>
        <begin position="21"/>
        <end position="295"/>
    </location>
</feature>
<accession>K5ZG03</accession>
<dbReference type="Proteomes" id="UP000001218">
    <property type="component" value="Unassembled WGS sequence"/>
</dbReference>
<evidence type="ECO:0000313" key="2">
    <source>
        <dbReference type="EMBL" id="EKN10195.1"/>
    </source>
</evidence>
<evidence type="ECO:0000313" key="3">
    <source>
        <dbReference type="Proteomes" id="UP000001218"/>
    </source>
</evidence>
<dbReference type="PATRIC" id="fig|999419.3.peg.2163"/>
<protein>
    <recommendedName>
        <fullName evidence="4">Curli production assembly/transport component CsgG</fullName>
    </recommendedName>
</protein>
<comment type="caution">
    <text evidence="2">The sequence shown here is derived from an EMBL/GenBank/DDBJ whole genome shotgun (WGS) entry which is preliminary data.</text>
</comment>
<keyword evidence="1" id="KW-0732">Signal</keyword>
<reference evidence="2 3" key="1">
    <citation type="submission" date="2012-02" db="EMBL/GenBank/DDBJ databases">
        <title>The Genome Sequence of Parabacteroides johnsonii CL02T12C29.</title>
        <authorList>
            <consortium name="The Broad Institute Genome Sequencing Platform"/>
            <person name="Earl A."/>
            <person name="Ward D."/>
            <person name="Feldgarden M."/>
            <person name="Gevers D."/>
            <person name="Zitomersky N.L."/>
            <person name="Coyne M.J."/>
            <person name="Comstock L.E."/>
            <person name="Young S.K."/>
            <person name="Zeng Q."/>
            <person name="Gargeya S."/>
            <person name="Fitzgerald M."/>
            <person name="Haas B."/>
            <person name="Abouelleil A."/>
            <person name="Alvarado L."/>
            <person name="Arachchi H.M."/>
            <person name="Berlin A."/>
            <person name="Chapman S.B."/>
            <person name="Gearin G."/>
            <person name="Goldberg J."/>
            <person name="Griggs A."/>
            <person name="Gujja S."/>
            <person name="Hansen M."/>
            <person name="Heiman D."/>
            <person name="Howarth C."/>
            <person name="Larimer J."/>
            <person name="Lui A."/>
            <person name="MacDonald P.J.P."/>
            <person name="McCowen C."/>
            <person name="Montmayeur A."/>
            <person name="Murphy C."/>
            <person name="Neiman D."/>
            <person name="Pearson M."/>
            <person name="Priest M."/>
            <person name="Roberts A."/>
            <person name="Saif S."/>
            <person name="Shea T."/>
            <person name="Sisk P."/>
            <person name="Stolte C."/>
            <person name="Sykes S."/>
            <person name="Wortman J."/>
            <person name="Nusbaum C."/>
            <person name="Birren B."/>
        </authorList>
    </citation>
    <scope>NUCLEOTIDE SEQUENCE [LARGE SCALE GENOMIC DNA]</scope>
    <source>
        <strain evidence="2 3">CL02T12C29</strain>
    </source>
</reference>
<dbReference type="eggNOG" id="ENOG5033HST">
    <property type="taxonomic scope" value="Bacteria"/>
</dbReference>
<dbReference type="RefSeq" id="WP_008156770.1">
    <property type="nucleotide sequence ID" value="NZ_JH976466.1"/>
</dbReference>
<feature type="signal peptide" evidence="1">
    <location>
        <begin position="1"/>
        <end position="20"/>
    </location>
</feature>
<sequence>MKLRTFIALVLLLPALFPEAAALRAQSSRNSFPKVSVGDIRYVDKAHSKKQTVGSILTDLATTAVTGKSTTQHDEYAPSVREAIVKALSDVTRFRVIDGNFHFDELADNEEALYVDGTINSITGTSQVTPSTVKDKPAEQAYKVLINVTLNLKDARTDEAVDSHIFSMTDSDISWMTTADKALNDAIDRLASRISEYYNHRYPLHGCIVERGEEKKDKQRTVYIDLGNNSRVEKGQQFNIYVLKSIAGREARQEIGRLKIEEVMGDELSLCKVSKGEKEVKTALDQEKTLVIISR</sequence>
<dbReference type="OrthoDB" id="1091136at2"/>
<proteinExistence type="predicted"/>
<dbReference type="AlphaFoldDB" id="K5ZG03"/>
<evidence type="ECO:0000256" key="1">
    <source>
        <dbReference type="SAM" id="SignalP"/>
    </source>
</evidence>
<organism evidence="2 3">
    <name type="scientific">Parabacteroides johnsonii CL02T12C29</name>
    <dbReference type="NCBI Taxonomy" id="999419"/>
    <lineage>
        <taxon>Bacteria</taxon>
        <taxon>Pseudomonadati</taxon>
        <taxon>Bacteroidota</taxon>
        <taxon>Bacteroidia</taxon>
        <taxon>Bacteroidales</taxon>
        <taxon>Tannerellaceae</taxon>
        <taxon>Parabacteroides</taxon>
    </lineage>
</organism>
<dbReference type="HOGENOM" id="CLU_946099_0_0_10"/>
<dbReference type="EMBL" id="AGZP01000017">
    <property type="protein sequence ID" value="EKN10195.1"/>
    <property type="molecule type" value="Genomic_DNA"/>
</dbReference>
<evidence type="ECO:0008006" key="4">
    <source>
        <dbReference type="Google" id="ProtNLM"/>
    </source>
</evidence>
<name>K5ZG03_9BACT</name>
<gene>
    <name evidence="2" type="ORF">HMPREF1077_02105</name>
</gene>